<reference evidence="6" key="1">
    <citation type="journal article" date="2018" name="DNA Res.">
        <title>Multiple hybrid de novo genome assembly of finger millet, an orphan allotetraploid crop.</title>
        <authorList>
            <person name="Hatakeyama M."/>
            <person name="Aluri S."/>
            <person name="Balachadran M.T."/>
            <person name="Sivarajan S.R."/>
            <person name="Patrignani A."/>
            <person name="Gruter S."/>
            <person name="Poveda L."/>
            <person name="Shimizu-Inatsugi R."/>
            <person name="Baeten J."/>
            <person name="Francoijs K.J."/>
            <person name="Nataraja K.N."/>
            <person name="Reddy Y.A.N."/>
            <person name="Phadnis S."/>
            <person name="Ravikumar R.L."/>
            <person name="Schlapbach R."/>
            <person name="Sreeman S.M."/>
            <person name="Shimizu K.K."/>
        </authorList>
    </citation>
    <scope>NUCLEOTIDE SEQUENCE</scope>
</reference>
<evidence type="ECO:0000256" key="1">
    <source>
        <dbReference type="ARBA" id="ARBA00022448"/>
    </source>
</evidence>
<dbReference type="EMBL" id="BQKI01000076">
    <property type="protein sequence ID" value="GJN23844.1"/>
    <property type="molecule type" value="Genomic_DNA"/>
</dbReference>
<protein>
    <submittedName>
        <fullName evidence="6">Uncharacterized protein</fullName>
    </submittedName>
</protein>
<feature type="transmembrane region" description="Helical" evidence="5">
    <location>
        <begin position="49"/>
        <end position="67"/>
    </location>
</feature>
<dbReference type="GO" id="GO:0015297">
    <property type="term" value="F:antiporter activity"/>
    <property type="evidence" value="ECO:0007669"/>
    <property type="project" value="UniProtKB-KW"/>
</dbReference>
<keyword evidence="5" id="KW-0812">Transmembrane</keyword>
<dbReference type="InterPro" id="IPR051359">
    <property type="entry name" value="CaCA_antiporter"/>
</dbReference>
<dbReference type="GO" id="GO:0016020">
    <property type="term" value="C:membrane"/>
    <property type="evidence" value="ECO:0007669"/>
    <property type="project" value="TreeGrafter"/>
</dbReference>
<keyword evidence="4" id="KW-0739">Sodium transport</keyword>
<evidence type="ECO:0000256" key="2">
    <source>
        <dbReference type="ARBA" id="ARBA00022449"/>
    </source>
</evidence>
<dbReference type="GO" id="GO:0008324">
    <property type="term" value="F:monoatomic cation transmembrane transporter activity"/>
    <property type="evidence" value="ECO:0007669"/>
    <property type="project" value="TreeGrafter"/>
</dbReference>
<sequence>MAMAAAGKTPEPFVVPVDAAAYEAVAFLGAAVAWAMFVVPVRGMRVDRVYGVGLLAIYLCFFAVRTFDTLGFWR</sequence>
<evidence type="ECO:0000313" key="7">
    <source>
        <dbReference type="Proteomes" id="UP001054889"/>
    </source>
</evidence>
<dbReference type="Proteomes" id="UP001054889">
    <property type="component" value="Unassembled WGS sequence"/>
</dbReference>
<dbReference type="PANTHER" id="PTHR12266">
    <property type="entry name" value="NA+/CA2+ K+ INDEPENDENT EXCHANGER"/>
    <property type="match status" value="1"/>
</dbReference>
<keyword evidence="5" id="KW-1133">Transmembrane helix</keyword>
<gene>
    <name evidence="6" type="primary">gb11532</name>
    <name evidence="6" type="ORF">PR202_gb11532</name>
</gene>
<dbReference type="AlphaFoldDB" id="A0AAV5EKR9"/>
<keyword evidence="5" id="KW-0472">Membrane</keyword>
<feature type="transmembrane region" description="Helical" evidence="5">
    <location>
        <begin position="20"/>
        <end position="37"/>
    </location>
</feature>
<keyword evidence="1" id="KW-0813">Transport</keyword>
<reference evidence="6" key="2">
    <citation type="submission" date="2021-12" db="EMBL/GenBank/DDBJ databases">
        <title>Resequencing data analysis of finger millet.</title>
        <authorList>
            <person name="Hatakeyama M."/>
            <person name="Aluri S."/>
            <person name="Balachadran M.T."/>
            <person name="Sivarajan S.R."/>
            <person name="Poveda L."/>
            <person name="Shimizu-Inatsugi R."/>
            <person name="Schlapbach R."/>
            <person name="Sreeman S.M."/>
            <person name="Shimizu K.K."/>
        </authorList>
    </citation>
    <scope>NUCLEOTIDE SEQUENCE</scope>
</reference>
<evidence type="ECO:0000256" key="3">
    <source>
        <dbReference type="ARBA" id="ARBA00023053"/>
    </source>
</evidence>
<evidence type="ECO:0000313" key="6">
    <source>
        <dbReference type="EMBL" id="GJN23844.1"/>
    </source>
</evidence>
<keyword evidence="2" id="KW-0050">Antiport</keyword>
<dbReference type="GO" id="GO:0006814">
    <property type="term" value="P:sodium ion transport"/>
    <property type="evidence" value="ECO:0007669"/>
    <property type="project" value="UniProtKB-KW"/>
</dbReference>
<keyword evidence="3" id="KW-0915">Sodium</keyword>
<accession>A0AAV5EKR9</accession>
<organism evidence="6 7">
    <name type="scientific">Eleusine coracana subsp. coracana</name>
    <dbReference type="NCBI Taxonomy" id="191504"/>
    <lineage>
        <taxon>Eukaryota</taxon>
        <taxon>Viridiplantae</taxon>
        <taxon>Streptophyta</taxon>
        <taxon>Embryophyta</taxon>
        <taxon>Tracheophyta</taxon>
        <taxon>Spermatophyta</taxon>
        <taxon>Magnoliopsida</taxon>
        <taxon>Liliopsida</taxon>
        <taxon>Poales</taxon>
        <taxon>Poaceae</taxon>
        <taxon>PACMAD clade</taxon>
        <taxon>Chloridoideae</taxon>
        <taxon>Cynodonteae</taxon>
        <taxon>Eleusininae</taxon>
        <taxon>Eleusine</taxon>
    </lineage>
</organism>
<evidence type="ECO:0000256" key="4">
    <source>
        <dbReference type="ARBA" id="ARBA00023201"/>
    </source>
</evidence>
<comment type="caution">
    <text evidence="6">The sequence shown here is derived from an EMBL/GenBank/DDBJ whole genome shotgun (WGS) entry which is preliminary data.</text>
</comment>
<proteinExistence type="predicted"/>
<keyword evidence="7" id="KW-1185">Reference proteome</keyword>
<dbReference type="PANTHER" id="PTHR12266:SF13">
    <property type="entry name" value="PUTATIVE, EXPRESSED-RELATED"/>
    <property type="match status" value="1"/>
</dbReference>
<name>A0AAV5EKR9_ELECO</name>
<keyword evidence="4" id="KW-0406">Ion transport</keyword>
<evidence type="ECO:0000256" key="5">
    <source>
        <dbReference type="SAM" id="Phobius"/>
    </source>
</evidence>